<keyword evidence="1" id="KW-0227">DNA damage</keyword>
<gene>
    <name evidence="3" type="ORF">A3B56_01590</name>
</gene>
<dbReference type="GO" id="GO:0006281">
    <property type="term" value="P:DNA repair"/>
    <property type="evidence" value="ECO:0007669"/>
    <property type="project" value="InterPro"/>
</dbReference>
<dbReference type="PANTHER" id="PTHR10815">
    <property type="entry name" value="METHYLATED-DNA--PROTEIN-CYSTEINE METHYLTRANSFERASE"/>
    <property type="match status" value="1"/>
</dbReference>
<dbReference type="InterPro" id="IPR036388">
    <property type="entry name" value="WH-like_DNA-bd_sf"/>
</dbReference>
<feature type="domain" description="Methylated-DNA-[protein]-cysteine S-methyltransferase DNA binding" evidence="2">
    <location>
        <begin position="6"/>
        <end position="87"/>
    </location>
</feature>
<dbReference type="InterPro" id="IPR014048">
    <property type="entry name" value="MethylDNA_cys_MeTrfase_DNA-bd"/>
</dbReference>
<dbReference type="PANTHER" id="PTHR10815:SF13">
    <property type="entry name" value="METHYLATED-DNA--PROTEIN-CYSTEINE METHYLTRANSFERASE"/>
    <property type="match status" value="1"/>
</dbReference>
<evidence type="ECO:0000313" key="4">
    <source>
        <dbReference type="Proteomes" id="UP000178486"/>
    </source>
</evidence>
<evidence type="ECO:0000259" key="2">
    <source>
        <dbReference type="Pfam" id="PF01035"/>
    </source>
</evidence>
<reference evidence="3 4" key="1">
    <citation type="journal article" date="2016" name="Nat. Commun.">
        <title>Thousands of microbial genomes shed light on interconnected biogeochemical processes in an aquifer system.</title>
        <authorList>
            <person name="Anantharaman K."/>
            <person name="Brown C.T."/>
            <person name="Hug L.A."/>
            <person name="Sharon I."/>
            <person name="Castelle C.J."/>
            <person name="Probst A.J."/>
            <person name="Thomas B.C."/>
            <person name="Singh A."/>
            <person name="Wilkins M.J."/>
            <person name="Karaoz U."/>
            <person name="Brodie E.L."/>
            <person name="Williams K.H."/>
            <person name="Hubbard S.S."/>
            <person name="Banfield J.F."/>
        </authorList>
    </citation>
    <scope>NUCLEOTIDE SEQUENCE [LARGE SCALE GENOMIC DNA]</scope>
</reference>
<evidence type="ECO:0000313" key="3">
    <source>
        <dbReference type="EMBL" id="OGK53702.1"/>
    </source>
</evidence>
<accession>A0A1F7JDL6</accession>
<protein>
    <recommendedName>
        <fullName evidence="2">Methylated-DNA-[protein]-cysteine S-methyltransferase DNA binding domain-containing protein</fullName>
    </recommendedName>
</protein>
<proteinExistence type="predicted"/>
<dbReference type="GO" id="GO:0003824">
    <property type="term" value="F:catalytic activity"/>
    <property type="evidence" value="ECO:0007669"/>
    <property type="project" value="InterPro"/>
</dbReference>
<dbReference type="Gene3D" id="1.10.10.10">
    <property type="entry name" value="Winged helix-like DNA-binding domain superfamily/Winged helix DNA-binding domain"/>
    <property type="match status" value="1"/>
</dbReference>
<evidence type="ECO:0000256" key="1">
    <source>
        <dbReference type="ARBA" id="ARBA00022763"/>
    </source>
</evidence>
<sequence>MNSLSFRERVYTITRQIPNGNVATYGQVASLAGNPRAARAVGMCMKTNPDAPRTPCHRVVAADGSLTGYSAGNGIITKKEMLISEGVVFHGELVDLNHSQWSPCKKETVLHQ</sequence>
<dbReference type="SUPFAM" id="SSF46767">
    <property type="entry name" value="Methylated DNA-protein cysteine methyltransferase, C-terminal domain"/>
    <property type="match status" value="1"/>
</dbReference>
<dbReference type="CDD" id="cd06445">
    <property type="entry name" value="ATase"/>
    <property type="match status" value="1"/>
</dbReference>
<dbReference type="EMBL" id="MGAU01000051">
    <property type="protein sequence ID" value="OGK53702.1"/>
    <property type="molecule type" value="Genomic_DNA"/>
</dbReference>
<dbReference type="Proteomes" id="UP000178486">
    <property type="component" value="Unassembled WGS sequence"/>
</dbReference>
<dbReference type="Pfam" id="PF01035">
    <property type="entry name" value="DNA_binding_1"/>
    <property type="match status" value="1"/>
</dbReference>
<comment type="caution">
    <text evidence="3">The sequence shown here is derived from an EMBL/GenBank/DDBJ whole genome shotgun (WGS) entry which is preliminary data.</text>
</comment>
<dbReference type="AlphaFoldDB" id="A0A1F7JDL6"/>
<dbReference type="InterPro" id="IPR036217">
    <property type="entry name" value="MethylDNA_cys_MeTrfase_DNAb"/>
</dbReference>
<name>A0A1F7JDL6_9BACT</name>
<organism evidence="3 4">
    <name type="scientific">Candidatus Roizmanbacteria bacterium RIFCSPLOWO2_01_FULL_45_11</name>
    <dbReference type="NCBI Taxonomy" id="1802070"/>
    <lineage>
        <taxon>Bacteria</taxon>
        <taxon>Candidatus Roizmaniibacteriota</taxon>
    </lineage>
</organism>
<dbReference type="NCBIfam" id="TIGR00589">
    <property type="entry name" value="ogt"/>
    <property type="match status" value="1"/>
</dbReference>